<dbReference type="InterPro" id="IPR035937">
    <property type="entry name" value="FPG_N"/>
</dbReference>
<dbReference type="GO" id="GO:0008270">
    <property type="term" value="F:zinc ion binding"/>
    <property type="evidence" value="ECO:0007669"/>
    <property type="project" value="InterPro"/>
</dbReference>
<dbReference type="GO" id="GO:0006284">
    <property type="term" value="P:base-excision repair"/>
    <property type="evidence" value="ECO:0007669"/>
    <property type="project" value="InterPro"/>
</dbReference>
<keyword evidence="4" id="KW-0378">Hydrolase</keyword>
<dbReference type="OrthoDB" id="444592at2759"/>
<dbReference type="FunFam" id="1.10.8.50:FF:000009">
    <property type="entry name" value="Formamidopyrimidine-DNA glycosylase"/>
    <property type="match status" value="1"/>
</dbReference>
<organism evidence="12 13">
    <name type="scientific">Coprinopsis cinerea (strain Okayama-7 / 130 / ATCC MYA-4618 / FGSC 9003)</name>
    <name type="common">Inky cap fungus</name>
    <name type="synonym">Hormographiella aspergillata</name>
    <dbReference type="NCBI Taxonomy" id="240176"/>
    <lineage>
        <taxon>Eukaryota</taxon>
        <taxon>Fungi</taxon>
        <taxon>Dikarya</taxon>
        <taxon>Basidiomycota</taxon>
        <taxon>Agaricomycotina</taxon>
        <taxon>Agaricomycetes</taxon>
        <taxon>Agaricomycetidae</taxon>
        <taxon>Agaricales</taxon>
        <taxon>Agaricineae</taxon>
        <taxon>Psathyrellaceae</taxon>
        <taxon>Coprinopsis</taxon>
    </lineage>
</organism>
<evidence type="ECO:0000256" key="7">
    <source>
        <dbReference type="ARBA" id="ARBA00023239"/>
    </source>
</evidence>
<dbReference type="AlphaFoldDB" id="A8N258"/>
<feature type="domain" description="Formamidopyrimidine-DNA glycosylase catalytic" evidence="11">
    <location>
        <begin position="2"/>
        <end position="140"/>
    </location>
</feature>
<comment type="similarity">
    <text evidence="2">Belongs to the FPG family.</text>
</comment>
<dbReference type="InterPro" id="IPR015886">
    <property type="entry name" value="H2TH_FPG"/>
</dbReference>
<dbReference type="Pfam" id="PF06831">
    <property type="entry name" value="H2TH"/>
    <property type="match status" value="1"/>
</dbReference>
<dbReference type="eggNOG" id="ENOG502QVDB">
    <property type="taxonomic scope" value="Eukaryota"/>
</dbReference>
<dbReference type="InterPro" id="IPR012319">
    <property type="entry name" value="FPG_cat"/>
</dbReference>
<comment type="caution">
    <text evidence="12">The sequence shown here is derived from an EMBL/GenBank/DDBJ whole genome shotgun (WGS) entry which is preliminary data.</text>
</comment>
<keyword evidence="5" id="KW-0238">DNA-binding</keyword>
<dbReference type="InterPro" id="IPR010979">
    <property type="entry name" value="Ribosomal_uS13-like_H2TH"/>
</dbReference>
<evidence type="ECO:0000259" key="11">
    <source>
        <dbReference type="PROSITE" id="PS51068"/>
    </source>
</evidence>
<protein>
    <submittedName>
        <fullName evidence="12">AtMMH-1</fullName>
    </submittedName>
</protein>
<keyword evidence="7" id="KW-0456">Lyase</keyword>
<dbReference type="VEuPathDB" id="FungiDB:CC1G_03765"/>
<keyword evidence="3" id="KW-0227">DNA damage</keyword>
<dbReference type="GeneID" id="6005397"/>
<dbReference type="GO" id="GO:0003906">
    <property type="term" value="F:DNA-(apurinic or apyrimidinic site) endonuclease activity"/>
    <property type="evidence" value="ECO:0007669"/>
    <property type="project" value="InterPro"/>
</dbReference>
<accession>A8N258</accession>
<evidence type="ECO:0000256" key="4">
    <source>
        <dbReference type="ARBA" id="ARBA00022801"/>
    </source>
</evidence>
<evidence type="ECO:0000313" key="13">
    <source>
        <dbReference type="Proteomes" id="UP000001861"/>
    </source>
</evidence>
<evidence type="ECO:0000313" key="12">
    <source>
        <dbReference type="EMBL" id="EAU92978.2"/>
    </source>
</evidence>
<dbReference type="Gene3D" id="3.20.190.10">
    <property type="entry name" value="MutM-like, N-terminal"/>
    <property type="match status" value="1"/>
</dbReference>
<dbReference type="SUPFAM" id="SSF46946">
    <property type="entry name" value="S13-like H2TH domain"/>
    <property type="match status" value="1"/>
</dbReference>
<keyword evidence="8" id="KW-0511">Multifunctional enzyme</keyword>
<dbReference type="Gene3D" id="1.10.8.50">
    <property type="match status" value="1"/>
</dbReference>
<keyword evidence="13" id="KW-1185">Reference proteome</keyword>
<dbReference type="GO" id="GO:0005634">
    <property type="term" value="C:nucleus"/>
    <property type="evidence" value="ECO:0007669"/>
    <property type="project" value="TreeGrafter"/>
</dbReference>
<dbReference type="Proteomes" id="UP000001861">
    <property type="component" value="Unassembled WGS sequence"/>
</dbReference>
<keyword evidence="9" id="KW-0326">Glycosidase</keyword>
<proteinExistence type="inferred from homology"/>
<feature type="region of interest" description="Disordered" evidence="10">
    <location>
        <begin position="293"/>
        <end position="370"/>
    </location>
</feature>
<dbReference type="EMBL" id="AACS02000001">
    <property type="protein sequence ID" value="EAU92978.2"/>
    <property type="molecule type" value="Genomic_DNA"/>
</dbReference>
<gene>
    <name evidence="12" type="ORF">CC1G_03765</name>
</gene>
<name>A8N258_COPC7</name>
<dbReference type="STRING" id="240176.A8N258"/>
<evidence type="ECO:0000256" key="8">
    <source>
        <dbReference type="ARBA" id="ARBA00023268"/>
    </source>
</evidence>
<dbReference type="InParanoid" id="A8N258"/>
<dbReference type="RefSeq" id="XP_001828971.2">
    <property type="nucleotide sequence ID" value="XM_001828919.2"/>
</dbReference>
<evidence type="ECO:0000256" key="10">
    <source>
        <dbReference type="SAM" id="MobiDB-lite"/>
    </source>
</evidence>
<reference evidence="12 13" key="1">
    <citation type="journal article" date="2010" name="Proc. Natl. Acad. Sci. U.S.A.">
        <title>Insights into evolution of multicellular fungi from the assembled chromosomes of the mushroom Coprinopsis cinerea (Coprinus cinereus).</title>
        <authorList>
            <person name="Stajich J.E."/>
            <person name="Wilke S.K."/>
            <person name="Ahren D."/>
            <person name="Au C.H."/>
            <person name="Birren B.W."/>
            <person name="Borodovsky M."/>
            <person name="Burns C."/>
            <person name="Canback B."/>
            <person name="Casselton L.A."/>
            <person name="Cheng C.K."/>
            <person name="Deng J."/>
            <person name="Dietrich F.S."/>
            <person name="Fargo D.C."/>
            <person name="Farman M.L."/>
            <person name="Gathman A.C."/>
            <person name="Goldberg J."/>
            <person name="Guigo R."/>
            <person name="Hoegger P.J."/>
            <person name="Hooker J.B."/>
            <person name="Huggins A."/>
            <person name="James T.Y."/>
            <person name="Kamada T."/>
            <person name="Kilaru S."/>
            <person name="Kodira C."/>
            <person name="Kues U."/>
            <person name="Kupfer D."/>
            <person name="Kwan H.S."/>
            <person name="Lomsadze A."/>
            <person name="Li W."/>
            <person name="Lilly W.W."/>
            <person name="Ma L.J."/>
            <person name="Mackey A.J."/>
            <person name="Manning G."/>
            <person name="Martin F."/>
            <person name="Muraguchi H."/>
            <person name="Natvig D.O."/>
            <person name="Palmerini H."/>
            <person name="Ramesh M.A."/>
            <person name="Rehmeyer C.J."/>
            <person name="Roe B.A."/>
            <person name="Shenoy N."/>
            <person name="Stanke M."/>
            <person name="Ter-Hovhannisyan V."/>
            <person name="Tunlid A."/>
            <person name="Velagapudi R."/>
            <person name="Vision T.J."/>
            <person name="Zeng Q."/>
            <person name="Zolan M.E."/>
            <person name="Pukkila P.J."/>
        </authorList>
    </citation>
    <scope>NUCLEOTIDE SEQUENCE [LARGE SCALE GENOMIC DNA]</scope>
    <source>
        <strain evidence="13">Okayama-7 / 130 / ATCC MYA-4618 / FGSC 9003</strain>
    </source>
</reference>
<dbReference type="Pfam" id="PF01149">
    <property type="entry name" value="Fapy_DNA_glyco"/>
    <property type="match status" value="1"/>
</dbReference>
<dbReference type="HOGENOM" id="CLU_038423_0_1_1"/>
<dbReference type="OMA" id="EKFPEHW"/>
<keyword evidence="6" id="KW-0234">DNA repair</keyword>
<evidence type="ECO:0000256" key="1">
    <source>
        <dbReference type="ARBA" id="ARBA00001668"/>
    </source>
</evidence>
<dbReference type="CDD" id="cd08972">
    <property type="entry name" value="PF_Nei_N"/>
    <property type="match status" value="1"/>
</dbReference>
<dbReference type="GO" id="GO:0003684">
    <property type="term" value="F:damaged DNA binding"/>
    <property type="evidence" value="ECO:0007669"/>
    <property type="project" value="InterPro"/>
</dbReference>
<evidence type="ECO:0000256" key="6">
    <source>
        <dbReference type="ARBA" id="ARBA00023204"/>
    </source>
</evidence>
<dbReference type="SMART" id="SM00898">
    <property type="entry name" value="Fapy_DNA_glyco"/>
    <property type="match status" value="1"/>
</dbReference>
<comment type="catalytic activity">
    <reaction evidence="1">
        <text>Hydrolysis of DNA containing ring-opened 7-methylguanine residues, releasing 2,6-diamino-4-hydroxy-5-(N-methyl)formamidopyrimidine.</text>
        <dbReference type="EC" id="3.2.2.23"/>
    </reaction>
</comment>
<dbReference type="GO" id="GO:0016829">
    <property type="term" value="F:lyase activity"/>
    <property type="evidence" value="ECO:0007669"/>
    <property type="project" value="UniProtKB-KW"/>
</dbReference>
<feature type="compositionally biased region" description="Polar residues" evidence="10">
    <location>
        <begin position="345"/>
        <end position="356"/>
    </location>
</feature>
<dbReference type="SMART" id="SM01232">
    <property type="entry name" value="H2TH"/>
    <property type="match status" value="1"/>
</dbReference>
<evidence type="ECO:0000256" key="3">
    <source>
        <dbReference type="ARBA" id="ARBA00022763"/>
    </source>
</evidence>
<dbReference type="PANTHER" id="PTHR22993">
    <property type="entry name" value="FORMAMIDOPYRIMIDINE-DNA GLYCOSYLASE"/>
    <property type="match status" value="1"/>
</dbReference>
<dbReference type="KEGG" id="cci:CC1G_03765"/>
<dbReference type="PROSITE" id="PS51068">
    <property type="entry name" value="FPG_CAT"/>
    <property type="match status" value="1"/>
</dbReference>
<evidence type="ECO:0000256" key="5">
    <source>
        <dbReference type="ARBA" id="ARBA00023125"/>
    </source>
</evidence>
<dbReference type="GO" id="GO:0008534">
    <property type="term" value="F:oxidized purine nucleobase lesion DNA N-glycosylase activity"/>
    <property type="evidence" value="ECO:0007669"/>
    <property type="project" value="UniProtKB-EC"/>
</dbReference>
<evidence type="ECO:0000256" key="2">
    <source>
        <dbReference type="ARBA" id="ARBA00009409"/>
    </source>
</evidence>
<sequence length="370" mass="41604">MPELPEVQRAVNTLKHVAKGKRITKVVTYPDPIVFNATTNEEFGKELENRTVSDAKRYGKVFYLDLDGKGKKPVLHFGMTGMLHVKGVKPMHYKEAPRKDSEDTWPPRFCKFILHLQNPTGSSNGEPETEVAFIDARRLARIRLCTSPMEERPISELGFDPLLSMPSLETFSRTVLKRSCPIKALLLDQSFSAGVGNWVADEVLYHARIHPEQRCNTLTTEQLKNLHHCIVYVCQTAVDVDADHKLFPENWLFGHRWNKGKKSFSVKPLMLPSGSKATIKWITVGGRTSAYVPELQRLSPNQSKDTKTEGESEAGESDLTSLVDSDEEEISKNKPAIQKRKAPKSTEQPARQQPARSSKRLKGITVDGDT</sequence>
<dbReference type="PANTHER" id="PTHR22993:SF9">
    <property type="entry name" value="FORMAMIDOPYRIMIDINE-DNA GLYCOSYLASE"/>
    <property type="match status" value="1"/>
</dbReference>
<evidence type="ECO:0000256" key="9">
    <source>
        <dbReference type="ARBA" id="ARBA00023295"/>
    </source>
</evidence>
<dbReference type="SUPFAM" id="SSF81624">
    <property type="entry name" value="N-terminal domain of MutM-like DNA repair proteins"/>
    <property type="match status" value="1"/>
</dbReference>